<feature type="compositionally biased region" description="Basic residues" evidence="8">
    <location>
        <begin position="441"/>
        <end position="455"/>
    </location>
</feature>
<dbReference type="InterPro" id="IPR010844">
    <property type="entry name" value="Occludin_ELL"/>
</dbReference>
<organism evidence="10 11">
    <name type="scientific">Amphimedon queenslandica</name>
    <name type="common">Sponge</name>
    <dbReference type="NCBI Taxonomy" id="400682"/>
    <lineage>
        <taxon>Eukaryota</taxon>
        <taxon>Metazoa</taxon>
        <taxon>Porifera</taxon>
        <taxon>Demospongiae</taxon>
        <taxon>Heteroscleromorpha</taxon>
        <taxon>Haplosclerida</taxon>
        <taxon>Niphatidae</taxon>
        <taxon>Amphimedon</taxon>
    </lineage>
</organism>
<reference evidence="10" key="2">
    <citation type="submission" date="2024-06" db="UniProtKB">
        <authorList>
            <consortium name="EnsemblMetazoa"/>
        </authorList>
    </citation>
    <scope>IDENTIFICATION</scope>
</reference>
<feature type="region of interest" description="Disordered" evidence="8">
    <location>
        <begin position="341"/>
        <end position="365"/>
    </location>
</feature>
<keyword evidence="4" id="KW-0804">Transcription</keyword>
<reference evidence="11" key="1">
    <citation type="journal article" date="2010" name="Nature">
        <title>The Amphimedon queenslandica genome and the evolution of animal complexity.</title>
        <authorList>
            <person name="Srivastava M."/>
            <person name="Simakov O."/>
            <person name="Chapman J."/>
            <person name="Fahey B."/>
            <person name="Gauthier M.E."/>
            <person name="Mitros T."/>
            <person name="Richards G.S."/>
            <person name="Conaco C."/>
            <person name="Dacre M."/>
            <person name="Hellsten U."/>
            <person name="Larroux C."/>
            <person name="Putnam N.H."/>
            <person name="Stanke M."/>
            <person name="Adamska M."/>
            <person name="Darling A."/>
            <person name="Degnan S.M."/>
            <person name="Oakley T.H."/>
            <person name="Plachetzki D.C."/>
            <person name="Zhai Y."/>
            <person name="Adamski M."/>
            <person name="Calcino A."/>
            <person name="Cummins S.F."/>
            <person name="Goodstein D.M."/>
            <person name="Harris C."/>
            <person name="Jackson D.J."/>
            <person name="Leys S.P."/>
            <person name="Shu S."/>
            <person name="Woodcroft B.J."/>
            <person name="Vervoort M."/>
            <person name="Kosik K.S."/>
            <person name="Manning G."/>
            <person name="Degnan B.M."/>
            <person name="Rokhsar D.S."/>
        </authorList>
    </citation>
    <scope>NUCLEOTIDE SEQUENCE [LARGE SCALE GENOMIC DNA]</scope>
</reference>
<dbReference type="Gene3D" id="1.10.10.2670">
    <property type="entry name" value="E3 ubiquitin-protein ligase"/>
    <property type="match status" value="1"/>
</dbReference>
<gene>
    <name evidence="10" type="primary">109582166</name>
</gene>
<evidence type="ECO:0000256" key="6">
    <source>
        <dbReference type="PROSITE-ProRule" id="PRU01324"/>
    </source>
</evidence>
<keyword evidence="7" id="KW-0175">Coiled coil</keyword>
<dbReference type="PROSITE" id="PS51980">
    <property type="entry name" value="OCEL"/>
    <property type="match status" value="1"/>
</dbReference>
<evidence type="ECO:0000313" key="11">
    <source>
        <dbReference type="Proteomes" id="UP000007879"/>
    </source>
</evidence>
<dbReference type="GO" id="GO:0042795">
    <property type="term" value="P:snRNA transcription by RNA polymerase II"/>
    <property type="evidence" value="ECO:0007669"/>
    <property type="project" value="TreeGrafter"/>
</dbReference>
<dbReference type="Pfam" id="PF07303">
    <property type="entry name" value="Occludin_ELL"/>
    <property type="match status" value="1"/>
</dbReference>
<dbReference type="Pfam" id="PF10390">
    <property type="entry name" value="ELL"/>
    <property type="match status" value="1"/>
</dbReference>
<evidence type="ECO:0000256" key="1">
    <source>
        <dbReference type="ARBA" id="ARBA00004123"/>
    </source>
</evidence>
<accession>A0AAN0J6L1</accession>
<dbReference type="GO" id="GO:0032968">
    <property type="term" value="P:positive regulation of transcription elongation by RNA polymerase II"/>
    <property type="evidence" value="ECO:0007669"/>
    <property type="project" value="TreeGrafter"/>
</dbReference>
<proteinExistence type="inferred from homology"/>
<dbReference type="KEGG" id="aqu:109582166"/>
<comment type="subcellular location">
    <subcellularLocation>
        <location evidence="1">Nucleus</location>
    </subcellularLocation>
</comment>
<evidence type="ECO:0000256" key="5">
    <source>
        <dbReference type="ARBA" id="ARBA00023242"/>
    </source>
</evidence>
<dbReference type="InterPro" id="IPR031176">
    <property type="entry name" value="ELL/occludin"/>
</dbReference>
<dbReference type="GO" id="GO:0006368">
    <property type="term" value="P:transcription elongation by RNA polymerase II"/>
    <property type="evidence" value="ECO:0007669"/>
    <property type="project" value="InterPro"/>
</dbReference>
<keyword evidence="3" id="KW-0805">Transcription regulation</keyword>
<dbReference type="AlphaFoldDB" id="A0AAN0J6L1"/>
<dbReference type="Proteomes" id="UP000007879">
    <property type="component" value="Unassembled WGS sequence"/>
</dbReference>
<feature type="domain" description="OCEL" evidence="9">
    <location>
        <begin position="492"/>
        <end position="601"/>
    </location>
</feature>
<dbReference type="SUPFAM" id="SSF144292">
    <property type="entry name" value="occludin/ELL-like"/>
    <property type="match status" value="1"/>
</dbReference>
<evidence type="ECO:0000313" key="10">
    <source>
        <dbReference type="EnsemblMetazoa" id="XP_019852361.1"/>
    </source>
</evidence>
<feature type="coiled-coil region" evidence="7">
    <location>
        <begin position="121"/>
        <end position="148"/>
    </location>
</feature>
<dbReference type="GO" id="GO:0008023">
    <property type="term" value="C:transcription elongation factor complex"/>
    <property type="evidence" value="ECO:0007669"/>
    <property type="project" value="InterPro"/>
</dbReference>
<dbReference type="Gene3D" id="6.10.140.340">
    <property type="match status" value="1"/>
</dbReference>
<dbReference type="SUPFAM" id="SSF46785">
    <property type="entry name" value="Winged helix' DNA-binding domain"/>
    <property type="match status" value="1"/>
</dbReference>
<feature type="region of interest" description="Disordered" evidence="8">
    <location>
        <begin position="402"/>
        <end position="463"/>
    </location>
</feature>
<evidence type="ECO:0000256" key="4">
    <source>
        <dbReference type="ARBA" id="ARBA00023163"/>
    </source>
</evidence>
<comment type="similarity">
    <text evidence="2 6">Belongs to the ELL/occludin family.</text>
</comment>
<keyword evidence="5" id="KW-0539">Nucleus</keyword>
<dbReference type="GO" id="GO:0000987">
    <property type="term" value="F:cis-regulatory region sequence-specific DNA binding"/>
    <property type="evidence" value="ECO:0007669"/>
    <property type="project" value="TreeGrafter"/>
</dbReference>
<keyword evidence="11" id="KW-1185">Reference proteome</keyword>
<evidence type="ECO:0000256" key="3">
    <source>
        <dbReference type="ARBA" id="ARBA00023015"/>
    </source>
</evidence>
<protein>
    <recommendedName>
        <fullName evidence="9">OCEL domain-containing protein</fullName>
    </recommendedName>
</protein>
<dbReference type="InterPro" id="IPR042065">
    <property type="entry name" value="E3_ELL-like"/>
</dbReference>
<feature type="region of interest" description="Disordered" evidence="8">
    <location>
        <begin position="162"/>
        <end position="194"/>
    </location>
</feature>
<dbReference type="PANTHER" id="PTHR23288">
    <property type="entry name" value="OCCLUDIN AND RNA POLYMERASE II ELONGATION FACTOR ELL"/>
    <property type="match status" value="1"/>
</dbReference>
<dbReference type="EnsemblMetazoa" id="XM_019996802.1">
    <property type="protein sequence ID" value="XP_019852361.1"/>
    <property type="gene ID" value="LOC109582166"/>
</dbReference>
<evidence type="ECO:0000256" key="2">
    <source>
        <dbReference type="ARBA" id="ARBA00009171"/>
    </source>
</evidence>
<evidence type="ECO:0000259" key="9">
    <source>
        <dbReference type="PROSITE" id="PS51980"/>
    </source>
</evidence>
<dbReference type="InterPro" id="IPR019464">
    <property type="entry name" value="ELL_N"/>
</dbReference>
<name>A0AAN0J6L1_AMPQE</name>
<evidence type="ECO:0000256" key="7">
    <source>
        <dbReference type="SAM" id="Coils"/>
    </source>
</evidence>
<dbReference type="PANTHER" id="PTHR23288:SF17">
    <property type="entry name" value="RNA POLYMERASE II ELONGATION FACTOR ELL"/>
    <property type="match status" value="1"/>
</dbReference>
<sequence length="601" mass="66349">MAQQASLNLSVLDEGVEYPLTPAVSEGRCLIHVKLTESCAKAIDGLITSNKGAFFSLWFTENGGHLTMPSTSEGLHKFQFSTARLDKVETHGKLKCLHQNLVEKKQSVVSWMGLVEHKLTVKATDEVYEATKKRATELEKERQGVRAKEINIPKVSNKSKIVGSSVVSRPMKPLTGKASGTDPKHSSPSSRAPRTLRERIMYLLAIKSMKRTDILAKLKKATKRGENSLTNFESVLNEVSELHDGSVHHLKSSLYSELDVDNWPFYSEAERTLVKRKLTVIRQPSSTNNSTSVVPGYKRPHEDSSSQFVSKRSKLNQFSSTSGPAIITSSSSSAVLSTGSVTIPSEQSSFTTTSLTSKDEGSFMSGKPKVAEKFIKTSEPDKPVLETSSDVGSSAGLIVSSGVGSHSSAGGYGGSSHSDPISAAPQDPTPLFSVSGSKGSGSHKHKKKKKHKHDRKDHSSVTQDHNVHIINHQDTSSTKLDAANTFGNCSAQDFTKQFPPITDSEQRAKYKKFFNEKYEEYLYLKKTIDEAHSSVIELSNHLQSLPEMSSQAKEVKSKIKNKLLEIQQDVNYQNQKSLLLNLHYKLEHLKKMVVQYDSTYY</sequence>
<feature type="compositionally biased region" description="Polar residues" evidence="8">
    <location>
        <begin position="343"/>
        <end position="356"/>
    </location>
</feature>
<evidence type="ECO:0000256" key="8">
    <source>
        <dbReference type="SAM" id="MobiDB-lite"/>
    </source>
</evidence>
<feature type="region of interest" description="Disordered" evidence="8">
    <location>
        <begin position="285"/>
        <end position="311"/>
    </location>
</feature>
<dbReference type="InterPro" id="IPR036390">
    <property type="entry name" value="WH_DNA-bd_sf"/>
</dbReference>